<dbReference type="EMBL" id="SUNE01000003">
    <property type="protein sequence ID" value="MDG5899353.1"/>
    <property type="molecule type" value="Genomic_DNA"/>
</dbReference>
<name>A0AAW6QVE8_9GAMM</name>
<sequence length="136" mass="15905">MQNEQALPYPVLLVEGRFTPETRNHQVQEAKECQGLFFTVEIVPDKRGTNQKKMHLQGEVAMGNGVFREPEVIKAFLIDKGFIPESIFVNKDGTLYATHPREHLPFMHWIVRLLVHFQTFGEWLAVKYWYGDYPDK</sequence>
<accession>A0AAW6QVE8</accession>
<dbReference type="RefSeq" id="WP_144374540.1">
    <property type="nucleotide sequence ID" value="NZ_LVDQ01000001.1"/>
</dbReference>
<protein>
    <submittedName>
        <fullName evidence="1">Uncharacterized protein</fullName>
    </submittedName>
</protein>
<dbReference type="AlphaFoldDB" id="A0AAW6QVE8"/>
<organism evidence="1">
    <name type="scientific">Shewanella xiamenensis</name>
    <dbReference type="NCBI Taxonomy" id="332186"/>
    <lineage>
        <taxon>Bacteria</taxon>
        <taxon>Pseudomonadati</taxon>
        <taxon>Pseudomonadota</taxon>
        <taxon>Gammaproteobacteria</taxon>
        <taxon>Alteromonadales</taxon>
        <taxon>Shewanellaceae</taxon>
        <taxon>Shewanella</taxon>
    </lineage>
</organism>
<dbReference type="Proteomes" id="UP001152518">
    <property type="component" value="Unassembled WGS sequence"/>
</dbReference>
<comment type="caution">
    <text evidence="1">The sequence shown here is derived from an EMBL/GenBank/DDBJ whole genome shotgun (WGS) entry which is preliminary data.</text>
</comment>
<gene>
    <name evidence="1" type="ORF">E2650_05435</name>
</gene>
<proteinExistence type="predicted"/>
<evidence type="ECO:0000313" key="1">
    <source>
        <dbReference type="EMBL" id="MDG5899353.1"/>
    </source>
</evidence>
<reference evidence="1" key="1">
    <citation type="journal article" date="2019" name="Int J Environ Res Public Health">
        <title>Characterization of Chromosome-Mediated BlaOXA-894 in Shewanella xiamenensis Isolated from Pig Wastewater.</title>
        <authorList>
            <person name="Zou H."/>
            <person name="Zhou Z."/>
            <person name="Xia H."/>
            <person name="Zhao Q."/>
            <person name="Li X."/>
        </authorList>
    </citation>
    <scope>NUCLEOTIDE SEQUENCE</scope>
    <source>
        <strain evidence="1">2015oxa</strain>
    </source>
</reference>
<reference evidence="1" key="2">
    <citation type="submission" date="2019-04" db="EMBL/GenBank/DDBJ databases">
        <authorList>
            <person name="Zou H."/>
        </authorList>
    </citation>
    <scope>NUCLEOTIDE SEQUENCE</scope>
    <source>
        <strain evidence="1">2015oxa</strain>
    </source>
</reference>